<comment type="caution">
    <text evidence="1">The sequence shown here is derived from an EMBL/GenBank/DDBJ whole genome shotgun (WGS) entry which is preliminary data.</text>
</comment>
<reference evidence="1 2" key="1">
    <citation type="submission" date="2024-04" db="EMBL/GenBank/DDBJ databases">
        <title>Tritrichomonas musculus Genome.</title>
        <authorList>
            <person name="Alves-Ferreira E."/>
            <person name="Grigg M."/>
            <person name="Lorenzi H."/>
            <person name="Galac M."/>
        </authorList>
    </citation>
    <scope>NUCLEOTIDE SEQUENCE [LARGE SCALE GENOMIC DNA]</scope>
    <source>
        <strain evidence="1 2">EAF2021</strain>
    </source>
</reference>
<keyword evidence="2" id="KW-1185">Reference proteome</keyword>
<dbReference type="InterPro" id="IPR012337">
    <property type="entry name" value="RNaseH-like_sf"/>
</dbReference>
<gene>
    <name evidence="1" type="ORF">M9Y10_002391</name>
</gene>
<evidence type="ECO:0000313" key="2">
    <source>
        <dbReference type="Proteomes" id="UP001470230"/>
    </source>
</evidence>
<dbReference type="SUPFAM" id="SSF53098">
    <property type="entry name" value="Ribonuclease H-like"/>
    <property type="match status" value="1"/>
</dbReference>
<accession>A0ABR2L9N9</accession>
<evidence type="ECO:0000313" key="1">
    <source>
        <dbReference type="EMBL" id="KAK8900068.1"/>
    </source>
</evidence>
<dbReference type="EMBL" id="JAPFFF010000001">
    <property type="protein sequence ID" value="KAK8900068.1"/>
    <property type="molecule type" value="Genomic_DNA"/>
</dbReference>
<sequence>MLSSANNDFDEKVQNLKKYKYLCLLCDAGTVLKLHVLHFMLVRFNDPCDILLFETYDVQNSDSMFYHKCFYDVFKKLDHYNLNVSAITFDKLPAQRQGFNTFQKTSGNPFIEAVLEIPCFGHMCNNVFLDMLKDNKDFKDAFIEIMATASLLRTKNAVDFIGAKCPSISKTRWIFIADVLLFMKIHKDSVNNFIEIYNQTESTNFIKFEEKFDSKYNLVILLKIFSLIVENNDFELYNIVPLVIEFFTQIEILYNSANNETFKLIIDNLDLKMRIRLLNNAYYPTLTAYCLSSVGRIELRKKYFGIRTIDNPGTLCLSPTVYKIYDEQKKFEYKLHHGQIPDENDNPIIDNFTEEEEDIEEEESEFDVIKEIDEQIAENDIEVNEDEDIKNFISSILETPFAERIHQDIYINIYENAKRELFRICSLINIDLQYVEKKLDDFLFGNPMKLGFIQYSYENPNVFWRKAFSARKDWEIFADLALRYSSVFSTETIVERTFSEQKYIQNQRMTNVSSTTIKARLWLHQQKQKQKKK</sequence>
<protein>
    <recommendedName>
        <fullName evidence="3">HAT C-terminal dimerisation domain-containing protein</fullName>
    </recommendedName>
</protein>
<evidence type="ECO:0008006" key="3">
    <source>
        <dbReference type="Google" id="ProtNLM"/>
    </source>
</evidence>
<proteinExistence type="predicted"/>
<dbReference type="Proteomes" id="UP001470230">
    <property type="component" value="Unassembled WGS sequence"/>
</dbReference>
<organism evidence="1 2">
    <name type="scientific">Tritrichomonas musculus</name>
    <dbReference type="NCBI Taxonomy" id="1915356"/>
    <lineage>
        <taxon>Eukaryota</taxon>
        <taxon>Metamonada</taxon>
        <taxon>Parabasalia</taxon>
        <taxon>Tritrichomonadida</taxon>
        <taxon>Tritrichomonadidae</taxon>
        <taxon>Tritrichomonas</taxon>
    </lineage>
</organism>
<name>A0ABR2L9N9_9EUKA</name>